<reference evidence="2 3" key="1">
    <citation type="submission" date="2018-08" db="EMBL/GenBank/DDBJ databases">
        <title>Altererythrobacter sp.Ery1 and Ery12, the genome sequencing of novel strains in genus Alterythrobacter.</title>
        <authorList>
            <person name="Cheng H."/>
            <person name="Wu Y.-H."/>
            <person name="Fang C."/>
            <person name="Xu X.-W."/>
        </authorList>
    </citation>
    <scope>NUCLEOTIDE SEQUENCE [LARGE SCALE GENOMIC DNA]</scope>
    <source>
        <strain evidence="2 3">Ery1</strain>
    </source>
</reference>
<keyword evidence="1" id="KW-1133">Transmembrane helix</keyword>
<dbReference type="AlphaFoldDB" id="A0A418NI81"/>
<keyword evidence="1" id="KW-0472">Membrane</keyword>
<dbReference type="OrthoDB" id="7428956at2"/>
<organism evidence="2 3">
    <name type="scientific">Pelagerythrobacter aerophilus</name>
    <dbReference type="NCBI Taxonomy" id="2306995"/>
    <lineage>
        <taxon>Bacteria</taxon>
        <taxon>Pseudomonadati</taxon>
        <taxon>Pseudomonadota</taxon>
        <taxon>Alphaproteobacteria</taxon>
        <taxon>Sphingomonadales</taxon>
        <taxon>Erythrobacteraceae</taxon>
        <taxon>Pelagerythrobacter</taxon>
    </lineage>
</organism>
<keyword evidence="3" id="KW-1185">Reference proteome</keyword>
<dbReference type="Proteomes" id="UP000285092">
    <property type="component" value="Unassembled WGS sequence"/>
</dbReference>
<evidence type="ECO:0000256" key="1">
    <source>
        <dbReference type="SAM" id="Phobius"/>
    </source>
</evidence>
<dbReference type="EMBL" id="QXFK01000016">
    <property type="protein sequence ID" value="RIV78225.1"/>
    <property type="molecule type" value="Genomic_DNA"/>
</dbReference>
<gene>
    <name evidence="2" type="ORF">D2V04_10210</name>
</gene>
<dbReference type="RefSeq" id="WP_119513556.1">
    <property type="nucleotide sequence ID" value="NZ_QXFK01000016.1"/>
</dbReference>
<protein>
    <submittedName>
        <fullName evidence="2">Peptide ABC transporter permease</fullName>
    </submittedName>
</protein>
<keyword evidence="1" id="KW-0812">Transmembrane</keyword>
<sequence length="51" mass="5752">MNEPERDEPIHIDAEDARGAEIVLRKRRNRLIFIAGLAAFVVLAILVRLLG</sequence>
<feature type="transmembrane region" description="Helical" evidence="1">
    <location>
        <begin position="31"/>
        <end position="50"/>
    </location>
</feature>
<comment type="caution">
    <text evidence="2">The sequence shown here is derived from an EMBL/GenBank/DDBJ whole genome shotgun (WGS) entry which is preliminary data.</text>
</comment>
<name>A0A418NI81_9SPHN</name>
<evidence type="ECO:0000313" key="3">
    <source>
        <dbReference type="Proteomes" id="UP000285092"/>
    </source>
</evidence>
<evidence type="ECO:0000313" key="2">
    <source>
        <dbReference type="EMBL" id="RIV78225.1"/>
    </source>
</evidence>
<accession>A0A418NI81</accession>
<proteinExistence type="predicted"/>